<feature type="chain" id="PRO_5008746989" evidence="5">
    <location>
        <begin position="24"/>
        <end position="294"/>
    </location>
</feature>
<dbReference type="InterPro" id="IPR007210">
    <property type="entry name" value="ABC_Gly_betaine_transp_sub-bd"/>
</dbReference>
<comment type="subcellular location">
    <subcellularLocation>
        <location evidence="1">Cell membrane</location>
    </subcellularLocation>
</comment>
<dbReference type="GO" id="GO:0005275">
    <property type="term" value="F:amine transmembrane transporter activity"/>
    <property type="evidence" value="ECO:0007669"/>
    <property type="project" value="TreeGrafter"/>
</dbReference>
<dbReference type="GO" id="GO:0015871">
    <property type="term" value="P:choline transport"/>
    <property type="evidence" value="ECO:0007669"/>
    <property type="project" value="TreeGrafter"/>
</dbReference>
<proteinExistence type="predicted"/>
<keyword evidence="5" id="KW-0732">Signal</keyword>
<accession>A0A1C6TRT3</accession>
<evidence type="ECO:0000313" key="7">
    <source>
        <dbReference type="EMBL" id="SCL44516.1"/>
    </source>
</evidence>
<evidence type="ECO:0000256" key="2">
    <source>
        <dbReference type="ARBA" id="ARBA00022448"/>
    </source>
</evidence>
<dbReference type="PANTHER" id="PTHR47737">
    <property type="entry name" value="GLYCINE BETAINE/PROLINE BETAINE TRANSPORT SYSTEM PERMEASE PROTEIN PROW"/>
    <property type="match status" value="1"/>
</dbReference>
<dbReference type="CDD" id="cd13639">
    <property type="entry name" value="PBP2_OpuAC_like"/>
    <property type="match status" value="1"/>
</dbReference>
<dbReference type="GO" id="GO:0015226">
    <property type="term" value="F:carnitine transmembrane transporter activity"/>
    <property type="evidence" value="ECO:0007669"/>
    <property type="project" value="TreeGrafter"/>
</dbReference>
<evidence type="ECO:0000256" key="3">
    <source>
        <dbReference type="ARBA" id="ARBA00022475"/>
    </source>
</evidence>
<dbReference type="PROSITE" id="PS51257">
    <property type="entry name" value="PROKAR_LIPOPROTEIN"/>
    <property type="match status" value="1"/>
</dbReference>
<keyword evidence="4" id="KW-0472">Membrane</keyword>
<reference evidence="8" key="1">
    <citation type="submission" date="2016-06" db="EMBL/GenBank/DDBJ databases">
        <authorList>
            <person name="Varghese N."/>
            <person name="Submissions Spin"/>
        </authorList>
    </citation>
    <scope>NUCLEOTIDE SEQUENCE [LARGE SCALE GENOMIC DNA]</scope>
    <source>
        <strain evidence="8">DSM 43903</strain>
    </source>
</reference>
<evidence type="ECO:0000256" key="4">
    <source>
        <dbReference type="ARBA" id="ARBA00023136"/>
    </source>
</evidence>
<feature type="domain" description="ABC-type glycine betaine transport system substrate-binding" evidence="6">
    <location>
        <begin position="36"/>
        <end position="284"/>
    </location>
</feature>
<name>A0A1C6TRT3_9ACTN</name>
<evidence type="ECO:0000313" key="8">
    <source>
        <dbReference type="Proteomes" id="UP000199001"/>
    </source>
</evidence>
<dbReference type="Gene3D" id="3.40.190.100">
    <property type="entry name" value="Glycine betaine-binding periplasmic protein, domain 2"/>
    <property type="match status" value="1"/>
</dbReference>
<dbReference type="SUPFAM" id="SSF53850">
    <property type="entry name" value="Periplasmic binding protein-like II"/>
    <property type="match status" value="1"/>
</dbReference>
<dbReference type="PANTHER" id="PTHR47737:SF1">
    <property type="entry name" value="GLYCINE BETAINE_PROLINE BETAINE TRANSPORT SYSTEM PERMEASE PROTEIN PROW"/>
    <property type="match status" value="1"/>
</dbReference>
<evidence type="ECO:0000259" key="6">
    <source>
        <dbReference type="Pfam" id="PF04069"/>
    </source>
</evidence>
<dbReference type="AlphaFoldDB" id="A0A1C6TRT3"/>
<dbReference type="Gene3D" id="3.10.105.10">
    <property type="entry name" value="Dipeptide-binding Protein, Domain 3"/>
    <property type="match status" value="2"/>
</dbReference>
<protein>
    <submittedName>
        <fullName evidence="7">Glycine betaine/proline transport system substrate-binding protein</fullName>
    </submittedName>
</protein>
<organism evidence="7 8">
    <name type="scientific">Micromonospora citrea</name>
    <dbReference type="NCBI Taxonomy" id="47855"/>
    <lineage>
        <taxon>Bacteria</taxon>
        <taxon>Bacillati</taxon>
        <taxon>Actinomycetota</taxon>
        <taxon>Actinomycetes</taxon>
        <taxon>Micromonosporales</taxon>
        <taxon>Micromonosporaceae</taxon>
        <taxon>Micromonospora</taxon>
    </lineage>
</organism>
<dbReference type="RefSeq" id="WP_245724534.1">
    <property type="nucleotide sequence ID" value="NZ_FMHZ01000002.1"/>
</dbReference>
<evidence type="ECO:0000256" key="5">
    <source>
        <dbReference type="SAM" id="SignalP"/>
    </source>
</evidence>
<dbReference type="GO" id="GO:0031460">
    <property type="term" value="P:glycine betaine transport"/>
    <property type="evidence" value="ECO:0007669"/>
    <property type="project" value="TreeGrafter"/>
</dbReference>
<evidence type="ECO:0000256" key="1">
    <source>
        <dbReference type="ARBA" id="ARBA00004236"/>
    </source>
</evidence>
<dbReference type="EMBL" id="FMHZ01000002">
    <property type="protein sequence ID" value="SCL44516.1"/>
    <property type="molecule type" value="Genomic_DNA"/>
</dbReference>
<keyword evidence="2" id="KW-0813">Transport</keyword>
<dbReference type="STRING" id="47855.GA0070606_0327"/>
<dbReference type="GO" id="GO:0043190">
    <property type="term" value="C:ATP-binding cassette (ABC) transporter complex"/>
    <property type="evidence" value="ECO:0007669"/>
    <property type="project" value="InterPro"/>
</dbReference>
<sequence length="294" mass="31902">MFNTLKRVLAVAVTATLALGAVACSEKSDGPSGSDKKITIGYMAWDEAIAVSHLWQHILEEKGYQVQLKNLEAGLVYGGLASGDIDFFLDGWLPQTHASYLEKYGDKLEKLGVWYEGASLSIAVPAYVEGVESLADLAGKADTFGGEIIGIEPGAGLTKATQEKVLPGYGLDGAMKLKTSSTPAMLAALDGAITDRKPIVVTLWHPHWAYAKYELKDLADPKGTLGAAEQINTFGRKDFGKDFPEVTKMLQQFKMDSQQLASLEDLMFNTHKGDEKKAVEEWLKANPDYLKALA</sequence>
<dbReference type="Proteomes" id="UP000199001">
    <property type="component" value="Unassembled WGS sequence"/>
</dbReference>
<keyword evidence="8" id="KW-1185">Reference proteome</keyword>
<keyword evidence="3" id="KW-1003">Cell membrane</keyword>
<gene>
    <name evidence="7" type="ORF">GA0070606_0327</name>
</gene>
<dbReference type="Pfam" id="PF04069">
    <property type="entry name" value="OpuAC"/>
    <property type="match status" value="1"/>
</dbReference>
<feature type="signal peptide" evidence="5">
    <location>
        <begin position="1"/>
        <end position="23"/>
    </location>
</feature>